<keyword evidence="1" id="KW-0472">Membrane</keyword>
<dbReference type="EMBL" id="WIXE01004622">
    <property type="protein sequence ID" value="KAK5982886.1"/>
    <property type="molecule type" value="Genomic_DNA"/>
</dbReference>
<dbReference type="AlphaFoldDB" id="A0AAN8FP16"/>
<evidence type="ECO:0000256" key="1">
    <source>
        <dbReference type="SAM" id="Phobius"/>
    </source>
</evidence>
<accession>A0AAN8FP16</accession>
<keyword evidence="1" id="KW-0812">Transmembrane</keyword>
<reference evidence="2 3" key="1">
    <citation type="submission" date="2019-10" db="EMBL/GenBank/DDBJ databases">
        <title>Assembly and Annotation for the nematode Trichostrongylus colubriformis.</title>
        <authorList>
            <person name="Martin J."/>
        </authorList>
    </citation>
    <scope>NUCLEOTIDE SEQUENCE [LARGE SCALE GENOMIC DNA]</scope>
    <source>
        <strain evidence="2">G859</strain>
        <tissue evidence="2">Whole worm</tissue>
    </source>
</reference>
<sequence length="181" mass="20858">MRSRDEDCNVKVLALFARCTECKCSGFRPLLSGDQAVEDGGLFLVDFKQIRTVESDALCRGCNHAMVLHAPYSAKPSKSEQEKLISWRTTRMLYMVAWQLQRTLMRCIRITELRRSFVFISVLDLFFQIVYQVFQLCLSALKKWSTTIDVLFGTHKFETMSMYNIVTALIAFHGESMGLFL</sequence>
<evidence type="ECO:0000313" key="2">
    <source>
        <dbReference type="EMBL" id="KAK5982886.1"/>
    </source>
</evidence>
<protein>
    <submittedName>
        <fullName evidence="2">Uncharacterized protein</fullName>
    </submittedName>
</protein>
<name>A0AAN8FP16_TRICO</name>
<comment type="caution">
    <text evidence="2">The sequence shown here is derived from an EMBL/GenBank/DDBJ whole genome shotgun (WGS) entry which is preliminary data.</text>
</comment>
<organism evidence="2 3">
    <name type="scientific">Trichostrongylus colubriformis</name>
    <name type="common">Black scour worm</name>
    <dbReference type="NCBI Taxonomy" id="6319"/>
    <lineage>
        <taxon>Eukaryota</taxon>
        <taxon>Metazoa</taxon>
        <taxon>Ecdysozoa</taxon>
        <taxon>Nematoda</taxon>
        <taxon>Chromadorea</taxon>
        <taxon>Rhabditida</taxon>
        <taxon>Rhabditina</taxon>
        <taxon>Rhabditomorpha</taxon>
        <taxon>Strongyloidea</taxon>
        <taxon>Trichostrongylidae</taxon>
        <taxon>Trichostrongylus</taxon>
    </lineage>
</organism>
<keyword evidence="1" id="KW-1133">Transmembrane helix</keyword>
<dbReference type="Proteomes" id="UP001331761">
    <property type="component" value="Unassembled WGS sequence"/>
</dbReference>
<gene>
    <name evidence="2" type="ORF">GCK32_002283</name>
</gene>
<feature type="transmembrane region" description="Helical" evidence="1">
    <location>
        <begin position="116"/>
        <end position="141"/>
    </location>
</feature>
<evidence type="ECO:0000313" key="3">
    <source>
        <dbReference type="Proteomes" id="UP001331761"/>
    </source>
</evidence>
<proteinExistence type="predicted"/>
<keyword evidence="3" id="KW-1185">Reference proteome</keyword>